<evidence type="ECO:0000256" key="3">
    <source>
        <dbReference type="ARBA" id="ARBA00022989"/>
    </source>
</evidence>
<evidence type="ECO:0000256" key="2">
    <source>
        <dbReference type="ARBA" id="ARBA00022692"/>
    </source>
</evidence>
<dbReference type="SUPFAM" id="SSF81660">
    <property type="entry name" value="Metal cation-transporting ATPase, ATP-binding domain N"/>
    <property type="match status" value="1"/>
</dbReference>
<name>A0A564YW99_HYMDI</name>
<keyword evidence="2" id="KW-0812">Transmembrane</keyword>
<dbReference type="GO" id="GO:0000166">
    <property type="term" value="F:nucleotide binding"/>
    <property type="evidence" value="ECO:0007669"/>
    <property type="project" value="InterPro"/>
</dbReference>
<feature type="non-terminal residue" evidence="6">
    <location>
        <position position="692"/>
    </location>
</feature>
<accession>A0A564YW99</accession>
<dbReference type="GO" id="GO:0045332">
    <property type="term" value="P:phospholipid translocation"/>
    <property type="evidence" value="ECO:0007669"/>
    <property type="project" value="TreeGrafter"/>
</dbReference>
<dbReference type="InterPro" id="IPR018303">
    <property type="entry name" value="ATPase_P-typ_P_site"/>
</dbReference>
<dbReference type="EMBL" id="CABIJS010000444">
    <property type="protein sequence ID" value="VUZ51561.1"/>
    <property type="molecule type" value="Genomic_DNA"/>
</dbReference>
<dbReference type="GO" id="GO:0140326">
    <property type="term" value="F:ATPase-coupled intramembrane lipid transporter activity"/>
    <property type="evidence" value="ECO:0007669"/>
    <property type="project" value="TreeGrafter"/>
</dbReference>
<dbReference type="InterPro" id="IPR036412">
    <property type="entry name" value="HAD-like_sf"/>
</dbReference>
<evidence type="ECO:0000313" key="7">
    <source>
        <dbReference type="Proteomes" id="UP000321570"/>
    </source>
</evidence>
<dbReference type="GO" id="GO:0005886">
    <property type="term" value="C:plasma membrane"/>
    <property type="evidence" value="ECO:0007669"/>
    <property type="project" value="TreeGrafter"/>
</dbReference>
<dbReference type="Proteomes" id="UP000321570">
    <property type="component" value="Unassembled WGS sequence"/>
</dbReference>
<gene>
    <name evidence="6" type="ORF">WMSIL1_LOCUS10171</name>
</gene>
<dbReference type="SUPFAM" id="SSF56784">
    <property type="entry name" value="HAD-like"/>
    <property type="match status" value="1"/>
</dbReference>
<sequence length="692" mass="77369">MVILFFMNNDIELYDPMRNKRIEVHAFNIPEDLGQIEYVFCDKTGTLTKNKMIFKRAVINGIDYCADEEIPMEMLDGDTDHQTIVTSIRLSTVREFIPFVPPTPTASFNPIQQNCFGRATSHSSPSLGCLTPLSEEELPTPQPPLPPHPFDGQTDTERRNCQRVQDFFLCLTICNSCVVSANKNVTDPLVQPRKRNPLLRLRRGMRSKWSPDDSGPLSSSSRFRRLFIRGSRDELYEVGEDALQTENDASNATNLDKSIHKSLSISSLFGRQRRVEGETSENDGHHSGRPHIRRHLAILTESPTHGEGKSNFKNRFKPIGKPPANVNRISDSAATGDNEPQAAENNSLSSTDEEGTDEPPQSQIRQPLYLSKSKLAIGKSCPKISTQPADLTPTTPDVDNWEALSQASSSTRWRNSNGPIHHVCPLSENTLLNGYESESPDEVTLVKTACKYGCKLLQRGLDFVIIWLPGDGLIRVEVLKMLPFVTTRKRMSIIIRHPNTDQIVLYCKGADSVILPLLDPHKGQAFKTSTDECLRDYSRSGLRTLVMAKRVISESEYQKWSAQWTAADNDYTNAEELKYKLMEDIEVNLELLGATGIEDSLQDGVPDTISALREAGMKVWVLTGDKEETATSIAYAAKLITEEQRLFVLSAPNAEETKCQLKKFMLELMPRQGTTESTSSCLDSSSVSRNTE</sequence>
<keyword evidence="4" id="KW-0472">Membrane</keyword>
<feature type="compositionally biased region" description="Pro residues" evidence="5">
    <location>
        <begin position="140"/>
        <end position="149"/>
    </location>
</feature>
<dbReference type="PANTHER" id="PTHR24092">
    <property type="entry name" value="PROBABLE PHOSPHOLIPID-TRANSPORTING ATPASE"/>
    <property type="match status" value="1"/>
</dbReference>
<dbReference type="Pfam" id="PF13246">
    <property type="entry name" value="Cation_ATPase"/>
    <property type="match status" value="1"/>
</dbReference>
<dbReference type="PROSITE" id="PS00154">
    <property type="entry name" value="ATPASE_E1_E2"/>
    <property type="match status" value="1"/>
</dbReference>
<dbReference type="Gene3D" id="3.40.1110.10">
    <property type="entry name" value="Calcium-transporting ATPase, cytoplasmic domain N"/>
    <property type="match status" value="1"/>
</dbReference>
<dbReference type="InterPro" id="IPR023214">
    <property type="entry name" value="HAD_sf"/>
</dbReference>
<proteinExistence type="predicted"/>
<evidence type="ECO:0000313" key="6">
    <source>
        <dbReference type="EMBL" id="VUZ51561.1"/>
    </source>
</evidence>
<evidence type="ECO:0000256" key="5">
    <source>
        <dbReference type="SAM" id="MobiDB-lite"/>
    </source>
</evidence>
<reference evidence="6 7" key="1">
    <citation type="submission" date="2019-07" db="EMBL/GenBank/DDBJ databases">
        <authorList>
            <person name="Jastrzebski P J."/>
            <person name="Paukszto L."/>
            <person name="Jastrzebski P J."/>
        </authorList>
    </citation>
    <scope>NUCLEOTIDE SEQUENCE [LARGE SCALE GENOMIC DNA]</scope>
    <source>
        <strain evidence="6 7">WMS-il1</strain>
    </source>
</reference>
<feature type="region of interest" description="Disordered" evidence="5">
    <location>
        <begin position="270"/>
        <end position="368"/>
    </location>
</feature>
<dbReference type="InterPro" id="IPR023299">
    <property type="entry name" value="ATPase_P-typ_cyto_dom_N"/>
</dbReference>
<protein>
    <submittedName>
        <fullName evidence="6">Uncharacterized protein</fullName>
    </submittedName>
</protein>
<dbReference type="PANTHER" id="PTHR24092:SF218">
    <property type="entry name" value="PHOSPHOLIPID-TRANSPORTING ATPASE"/>
    <property type="match status" value="1"/>
</dbReference>
<comment type="subcellular location">
    <subcellularLocation>
        <location evidence="1">Membrane</location>
    </subcellularLocation>
</comment>
<dbReference type="AlphaFoldDB" id="A0A564YW99"/>
<keyword evidence="3" id="KW-1133">Transmembrane helix</keyword>
<feature type="compositionally biased region" description="Basic and acidic residues" evidence="5">
    <location>
        <begin position="273"/>
        <end position="286"/>
    </location>
</feature>
<dbReference type="Gene3D" id="3.40.50.1000">
    <property type="entry name" value="HAD superfamily/HAD-like"/>
    <property type="match status" value="1"/>
</dbReference>
<keyword evidence="7" id="KW-1185">Reference proteome</keyword>
<feature type="compositionally biased region" description="Basic residues" evidence="5">
    <location>
        <begin position="197"/>
        <end position="206"/>
    </location>
</feature>
<evidence type="ECO:0000256" key="1">
    <source>
        <dbReference type="ARBA" id="ARBA00004370"/>
    </source>
</evidence>
<feature type="compositionally biased region" description="Basic residues" evidence="5">
    <location>
        <begin position="287"/>
        <end position="296"/>
    </location>
</feature>
<feature type="region of interest" description="Disordered" evidence="5">
    <location>
        <begin position="128"/>
        <end position="156"/>
    </location>
</feature>
<evidence type="ECO:0000256" key="4">
    <source>
        <dbReference type="ARBA" id="ARBA00023136"/>
    </source>
</evidence>
<feature type="region of interest" description="Disordered" evidence="5">
    <location>
        <begin position="197"/>
        <end position="220"/>
    </location>
</feature>
<organism evidence="6 7">
    <name type="scientific">Hymenolepis diminuta</name>
    <name type="common">Rat tapeworm</name>
    <dbReference type="NCBI Taxonomy" id="6216"/>
    <lineage>
        <taxon>Eukaryota</taxon>
        <taxon>Metazoa</taxon>
        <taxon>Spiralia</taxon>
        <taxon>Lophotrochozoa</taxon>
        <taxon>Platyhelminthes</taxon>
        <taxon>Cestoda</taxon>
        <taxon>Eucestoda</taxon>
        <taxon>Cyclophyllidea</taxon>
        <taxon>Hymenolepididae</taxon>
        <taxon>Hymenolepis</taxon>
    </lineage>
</organism>